<evidence type="ECO:0000313" key="3">
    <source>
        <dbReference type="Proteomes" id="UP001168821"/>
    </source>
</evidence>
<reference evidence="2" key="1">
    <citation type="journal article" date="2023" name="G3 (Bethesda)">
        <title>Whole genome assemblies of Zophobas morio and Tenebrio molitor.</title>
        <authorList>
            <person name="Kaur S."/>
            <person name="Stinson S.A."/>
            <person name="diCenzo G.C."/>
        </authorList>
    </citation>
    <scope>NUCLEOTIDE SEQUENCE</scope>
    <source>
        <strain evidence="2">QUZm001</strain>
    </source>
</reference>
<dbReference type="PANTHER" id="PTHR45985">
    <property type="match status" value="1"/>
</dbReference>
<dbReference type="InterPro" id="IPR052740">
    <property type="entry name" value="CE4"/>
</dbReference>
<protein>
    <submittedName>
        <fullName evidence="2">Uncharacterized protein</fullName>
    </submittedName>
</protein>
<comment type="caution">
    <text evidence="2">The sequence shown here is derived from an EMBL/GenBank/DDBJ whole genome shotgun (WGS) entry which is preliminary data.</text>
</comment>
<sequence>MKKILLLALSLSILWGHSLCKLADRCNDENCKIEDDCRCASTINPINDLDDPAPQLIALAFREAATSVFLDITSFLFDLRNPDGIQIGATFYPPFEYTDFSVVQTLYLQGFEIGVCSNCSRVPNVVNKLGGVKSAISYFANLPKEDIYGSTSSVFWNPNFTYDGLQSDGILYDSSWPLNEILPFTLDYLPTNVQIPVNKTYPHFWLVPTNQWSVKGYTCLSLLECFTGDSSEDIAASLVEQIDLVRNYNRAPIVLEISTSWFRINENALDGFLIFFEKMLEKKDVFFVSVGDIVQWIKNPVSVSKFKSSVYNRTGDCSNIMCNYTLPDGSLRYLRSCTDCP</sequence>
<gene>
    <name evidence="2" type="ORF">Zmor_015497</name>
</gene>
<organism evidence="2 3">
    <name type="scientific">Zophobas morio</name>
    <dbReference type="NCBI Taxonomy" id="2755281"/>
    <lineage>
        <taxon>Eukaryota</taxon>
        <taxon>Metazoa</taxon>
        <taxon>Ecdysozoa</taxon>
        <taxon>Arthropoda</taxon>
        <taxon>Hexapoda</taxon>
        <taxon>Insecta</taxon>
        <taxon>Pterygota</taxon>
        <taxon>Neoptera</taxon>
        <taxon>Endopterygota</taxon>
        <taxon>Coleoptera</taxon>
        <taxon>Polyphaga</taxon>
        <taxon>Cucujiformia</taxon>
        <taxon>Tenebrionidae</taxon>
        <taxon>Zophobas</taxon>
    </lineage>
</organism>
<feature type="signal peptide" evidence="1">
    <location>
        <begin position="1"/>
        <end position="20"/>
    </location>
</feature>
<feature type="chain" id="PRO_5041410623" evidence="1">
    <location>
        <begin position="21"/>
        <end position="341"/>
    </location>
</feature>
<name>A0AA38IGX3_9CUCU</name>
<proteinExistence type="predicted"/>
<dbReference type="GO" id="GO:0016787">
    <property type="term" value="F:hydrolase activity"/>
    <property type="evidence" value="ECO:0007669"/>
    <property type="project" value="UniProtKB-ARBA"/>
</dbReference>
<dbReference type="EMBL" id="JALNTZ010000004">
    <property type="protein sequence ID" value="KAJ3656417.1"/>
    <property type="molecule type" value="Genomic_DNA"/>
</dbReference>
<evidence type="ECO:0000313" key="2">
    <source>
        <dbReference type="EMBL" id="KAJ3656417.1"/>
    </source>
</evidence>
<dbReference type="InterPro" id="IPR011330">
    <property type="entry name" value="Glyco_hydro/deAcase_b/a-brl"/>
</dbReference>
<dbReference type="GO" id="GO:0005975">
    <property type="term" value="P:carbohydrate metabolic process"/>
    <property type="evidence" value="ECO:0007669"/>
    <property type="project" value="InterPro"/>
</dbReference>
<dbReference type="PANTHER" id="PTHR45985:SF8">
    <property type="entry name" value="CHITIN DEACETYLASE-LIKE 9, ISOFORM A"/>
    <property type="match status" value="1"/>
</dbReference>
<dbReference type="Proteomes" id="UP001168821">
    <property type="component" value="Unassembled WGS sequence"/>
</dbReference>
<accession>A0AA38IGX3</accession>
<dbReference type="AlphaFoldDB" id="A0AA38IGX3"/>
<evidence type="ECO:0000256" key="1">
    <source>
        <dbReference type="SAM" id="SignalP"/>
    </source>
</evidence>
<keyword evidence="3" id="KW-1185">Reference proteome</keyword>
<dbReference type="SUPFAM" id="SSF88713">
    <property type="entry name" value="Glycoside hydrolase/deacetylase"/>
    <property type="match status" value="1"/>
</dbReference>
<dbReference type="Gene3D" id="3.20.20.370">
    <property type="entry name" value="Glycoside hydrolase/deacetylase"/>
    <property type="match status" value="1"/>
</dbReference>
<keyword evidence="1" id="KW-0732">Signal</keyword>